<dbReference type="InterPro" id="IPR000742">
    <property type="entry name" value="EGF"/>
</dbReference>
<proteinExistence type="predicted"/>
<keyword evidence="8" id="KW-0325">Glycoprotein</keyword>
<evidence type="ECO:0000256" key="10">
    <source>
        <dbReference type="SAM" id="MobiDB-lite"/>
    </source>
</evidence>
<dbReference type="PROSITE" id="PS01180">
    <property type="entry name" value="CUB"/>
    <property type="match status" value="1"/>
</dbReference>
<evidence type="ECO:0000313" key="14">
    <source>
        <dbReference type="Proteomes" id="UP000298663"/>
    </source>
</evidence>
<dbReference type="Pfam" id="PF00431">
    <property type="entry name" value="CUB"/>
    <property type="match status" value="1"/>
</dbReference>
<comment type="caution">
    <text evidence="9">Lacks conserved residue(s) required for the propagation of feature annotation.</text>
</comment>
<keyword evidence="7" id="KW-1015">Disulfide bond</keyword>
<keyword evidence="3" id="KW-0479">Metal-binding</keyword>
<sequence length="439" mass="48440">MHYGGYGFASDPYTPTISTLDKNLQGTIGQRTGPSFLDFAAINIAYRCFEHCGYIPCQHHGYPNPNNCSECLCPEGFSGSLCQYVQYTSCGAHIEVSRDAVSISSPNYPYQFNRNSDCVWFLKAPVGGKVFFEFEDTFQFQCEDTCDKSFVEVKPGPDFRITGYRFCCSVRPKQRFEAFGGKMLVFLRGFGERSRGFKARVWSDVSPVTPVSTSTSTTTTTTTYTTTTTAIPTTTVSVPPSSTEQTENETSSVVQPEEIPIWTTENPSESTFEMVLETITDTPTESIKSTPKAVKPAPVAVITEWPRPVPVVSPITPLTVAPVDECGCKRWSEWQGSCSQDCGGCGKRRRTRVCLKENCRSEEKRACNFGICPPGTNFLINNGEFHILWKGCCVGLFRSGRSCSTLEDGDNPFLKIISSLLSPSDSRRNATALTSVPHV</sequence>
<evidence type="ECO:0000256" key="2">
    <source>
        <dbReference type="ARBA" id="ARBA00022670"/>
    </source>
</evidence>
<dbReference type="GO" id="GO:0046872">
    <property type="term" value="F:metal ion binding"/>
    <property type="evidence" value="ECO:0007669"/>
    <property type="project" value="UniProtKB-KW"/>
</dbReference>
<reference evidence="13 14" key="1">
    <citation type="journal article" date="2015" name="Genome Biol.">
        <title>Comparative genomics of Steinernema reveals deeply conserved gene regulatory networks.</title>
        <authorList>
            <person name="Dillman A.R."/>
            <person name="Macchietto M."/>
            <person name="Porter C.F."/>
            <person name="Rogers A."/>
            <person name="Williams B."/>
            <person name="Antoshechkin I."/>
            <person name="Lee M.M."/>
            <person name="Goodwin Z."/>
            <person name="Lu X."/>
            <person name="Lewis E.E."/>
            <person name="Goodrich-Blair H."/>
            <person name="Stock S.P."/>
            <person name="Adams B.J."/>
            <person name="Sternberg P.W."/>
            <person name="Mortazavi A."/>
        </authorList>
    </citation>
    <scope>NUCLEOTIDE SEQUENCE [LARGE SCALE GENOMIC DNA]</scope>
    <source>
        <strain evidence="13 14">ALL</strain>
    </source>
</reference>
<gene>
    <name evidence="13" type="ORF">L596_003643</name>
</gene>
<dbReference type="SMART" id="SM00042">
    <property type="entry name" value="CUB"/>
    <property type="match status" value="1"/>
</dbReference>
<dbReference type="Proteomes" id="UP000298663">
    <property type="component" value="Unassembled WGS sequence"/>
</dbReference>
<dbReference type="InterPro" id="IPR001506">
    <property type="entry name" value="Peptidase_M12A"/>
</dbReference>
<feature type="compositionally biased region" description="Low complexity" evidence="10">
    <location>
        <begin position="232"/>
        <end position="252"/>
    </location>
</feature>
<keyword evidence="4" id="KW-0378">Hydrolase</keyword>
<keyword evidence="6" id="KW-0482">Metalloprotease</keyword>
<evidence type="ECO:0000256" key="6">
    <source>
        <dbReference type="ARBA" id="ARBA00023049"/>
    </source>
</evidence>
<dbReference type="CDD" id="cd00041">
    <property type="entry name" value="CUB"/>
    <property type="match status" value="1"/>
</dbReference>
<dbReference type="SUPFAM" id="SSF49854">
    <property type="entry name" value="Spermadhesin, CUB domain"/>
    <property type="match status" value="1"/>
</dbReference>
<evidence type="ECO:0000259" key="11">
    <source>
        <dbReference type="PROSITE" id="PS01180"/>
    </source>
</evidence>
<dbReference type="EMBL" id="AZBU02000001">
    <property type="protein sequence ID" value="TMS36493.1"/>
    <property type="molecule type" value="Genomic_DNA"/>
</dbReference>
<dbReference type="Gene3D" id="2.60.120.290">
    <property type="entry name" value="Spermadhesin, CUB domain"/>
    <property type="match status" value="1"/>
</dbReference>
<dbReference type="Pfam" id="PF01400">
    <property type="entry name" value="Astacin"/>
    <property type="match status" value="1"/>
</dbReference>
<evidence type="ECO:0000256" key="7">
    <source>
        <dbReference type="ARBA" id="ARBA00023157"/>
    </source>
</evidence>
<evidence type="ECO:0000256" key="8">
    <source>
        <dbReference type="ARBA" id="ARBA00023180"/>
    </source>
</evidence>
<name>A0A4V6I834_STECR</name>
<feature type="domain" description="Peptidase M12A" evidence="12">
    <location>
        <begin position="1"/>
        <end position="49"/>
    </location>
</feature>
<evidence type="ECO:0000256" key="1">
    <source>
        <dbReference type="ARBA" id="ARBA00022536"/>
    </source>
</evidence>
<organism evidence="13 14">
    <name type="scientific">Steinernema carpocapsae</name>
    <name type="common">Entomopathogenic nematode</name>
    <dbReference type="NCBI Taxonomy" id="34508"/>
    <lineage>
        <taxon>Eukaryota</taxon>
        <taxon>Metazoa</taxon>
        <taxon>Ecdysozoa</taxon>
        <taxon>Nematoda</taxon>
        <taxon>Chromadorea</taxon>
        <taxon>Rhabditida</taxon>
        <taxon>Tylenchina</taxon>
        <taxon>Panagrolaimomorpha</taxon>
        <taxon>Strongyloidoidea</taxon>
        <taxon>Steinernematidae</taxon>
        <taxon>Steinernema</taxon>
    </lineage>
</organism>
<dbReference type="InterPro" id="IPR036383">
    <property type="entry name" value="TSP1_rpt_sf"/>
</dbReference>
<dbReference type="PROSITE" id="PS00022">
    <property type="entry name" value="EGF_1"/>
    <property type="match status" value="1"/>
</dbReference>
<evidence type="ECO:0000256" key="4">
    <source>
        <dbReference type="ARBA" id="ARBA00022801"/>
    </source>
</evidence>
<dbReference type="SMART" id="SM00209">
    <property type="entry name" value="TSP1"/>
    <property type="match status" value="1"/>
</dbReference>
<dbReference type="PROSITE" id="PS51864">
    <property type="entry name" value="ASTACIN"/>
    <property type="match status" value="1"/>
</dbReference>
<feature type="region of interest" description="Disordered" evidence="10">
    <location>
        <begin position="232"/>
        <end position="255"/>
    </location>
</feature>
<keyword evidence="2" id="KW-0645">Protease</keyword>
<dbReference type="GO" id="GO:0006508">
    <property type="term" value="P:proteolysis"/>
    <property type="evidence" value="ECO:0007669"/>
    <property type="project" value="UniProtKB-KW"/>
</dbReference>
<feature type="domain" description="CUB" evidence="11">
    <location>
        <begin position="90"/>
        <end position="204"/>
    </location>
</feature>
<keyword evidence="5" id="KW-0862">Zinc</keyword>
<dbReference type="InterPro" id="IPR024079">
    <property type="entry name" value="MetalloPept_cat_dom_sf"/>
</dbReference>
<keyword evidence="14" id="KW-1185">Reference proteome</keyword>
<evidence type="ECO:0000256" key="9">
    <source>
        <dbReference type="PROSITE-ProRule" id="PRU00059"/>
    </source>
</evidence>
<reference evidence="13 14" key="2">
    <citation type="journal article" date="2019" name="G3 (Bethesda)">
        <title>Hybrid Assembly of the Genome of the Entomopathogenic Nematode Steinernema carpocapsae Identifies the X-Chromosome.</title>
        <authorList>
            <person name="Serra L."/>
            <person name="Macchietto M."/>
            <person name="Macias-Munoz A."/>
            <person name="McGill C.J."/>
            <person name="Rodriguez I.M."/>
            <person name="Rodriguez B."/>
            <person name="Murad R."/>
            <person name="Mortazavi A."/>
        </authorList>
    </citation>
    <scope>NUCLEOTIDE SEQUENCE [LARGE SCALE GENOMIC DNA]</scope>
    <source>
        <strain evidence="13 14">ALL</strain>
    </source>
</reference>
<dbReference type="InterPro" id="IPR000859">
    <property type="entry name" value="CUB_dom"/>
</dbReference>
<dbReference type="Gene3D" id="3.40.390.10">
    <property type="entry name" value="Collagenase (Catalytic Domain)"/>
    <property type="match status" value="1"/>
</dbReference>
<dbReference type="OrthoDB" id="291007at2759"/>
<dbReference type="PROSITE" id="PS01186">
    <property type="entry name" value="EGF_2"/>
    <property type="match status" value="1"/>
</dbReference>
<dbReference type="GO" id="GO:0004222">
    <property type="term" value="F:metalloendopeptidase activity"/>
    <property type="evidence" value="ECO:0007669"/>
    <property type="project" value="InterPro"/>
</dbReference>
<evidence type="ECO:0000256" key="5">
    <source>
        <dbReference type="ARBA" id="ARBA00022833"/>
    </source>
</evidence>
<dbReference type="PROSITE" id="PS50092">
    <property type="entry name" value="TSP1"/>
    <property type="match status" value="1"/>
</dbReference>
<dbReference type="PANTHER" id="PTHR10127">
    <property type="entry name" value="DISCOIDIN, CUB, EGF, LAMININ , AND ZINC METALLOPROTEASE DOMAIN CONTAINING"/>
    <property type="match status" value="1"/>
</dbReference>
<evidence type="ECO:0000313" key="13">
    <source>
        <dbReference type="EMBL" id="TMS36493.1"/>
    </source>
</evidence>
<evidence type="ECO:0000259" key="12">
    <source>
        <dbReference type="PROSITE" id="PS51864"/>
    </source>
</evidence>
<dbReference type="AlphaFoldDB" id="A0A4V6I834"/>
<comment type="caution">
    <text evidence="13">The sequence shown here is derived from an EMBL/GenBank/DDBJ whole genome shotgun (WGS) entry which is preliminary data.</text>
</comment>
<protein>
    <recommendedName>
        <fullName evidence="15">CUB domain-containing protein</fullName>
    </recommendedName>
</protein>
<evidence type="ECO:0008006" key="15">
    <source>
        <dbReference type="Google" id="ProtNLM"/>
    </source>
</evidence>
<accession>A0A4V6I834</accession>
<evidence type="ECO:0000256" key="3">
    <source>
        <dbReference type="ARBA" id="ARBA00022723"/>
    </source>
</evidence>
<dbReference type="PANTHER" id="PTHR10127:SF810">
    <property type="entry name" value="ZINC METALLOPROTEINASE NAS-38"/>
    <property type="match status" value="1"/>
</dbReference>
<dbReference type="InterPro" id="IPR035914">
    <property type="entry name" value="Sperma_CUB_dom_sf"/>
</dbReference>
<dbReference type="Gene3D" id="2.20.100.10">
    <property type="entry name" value="Thrombospondin type-1 (TSP1) repeat"/>
    <property type="match status" value="1"/>
</dbReference>
<keyword evidence="1" id="KW-0245">EGF-like domain</keyword>
<dbReference type="InterPro" id="IPR000884">
    <property type="entry name" value="TSP1_rpt"/>
</dbReference>